<reference evidence="1 2" key="1">
    <citation type="submission" date="2023-07" db="EMBL/GenBank/DDBJ databases">
        <title>Genomic Encyclopedia of Type Strains, Phase IV (KMG-IV): sequencing the most valuable type-strain genomes for metagenomic binning, comparative biology and taxonomic classification.</title>
        <authorList>
            <person name="Goeker M."/>
        </authorList>
    </citation>
    <scope>NUCLEOTIDE SEQUENCE [LARGE SCALE GENOMIC DNA]</scope>
    <source>
        <strain evidence="1 2">DSM 11549</strain>
    </source>
</reference>
<dbReference type="RefSeq" id="WP_307153578.1">
    <property type="nucleotide sequence ID" value="NZ_JAUSUK010000001.1"/>
</dbReference>
<proteinExistence type="predicted"/>
<accession>A0ABU0C656</accession>
<evidence type="ECO:0000313" key="2">
    <source>
        <dbReference type="Proteomes" id="UP001230253"/>
    </source>
</evidence>
<organism evidence="1 2">
    <name type="scientific">Rhodopseudomonas julia</name>
    <dbReference type="NCBI Taxonomy" id="200617"/>
    <lineage>
        <taxon>Bacteria</taxon>
        <taxon>Pseudomonadati</taxon>
        <taxon>Pseudomonadota</taxon>
        <taxon>Alphaproteobacteria</taxon>
        <taxon>Hyphomicrobiales</taxon>
        <taxon>Nitrobacteraceae</taxon>
        <taxon>Rhodopseudomonas</taxon>
    </lineage>
</organism>
<comment type="caution">
    <text evidence="1">The sequence shown here is derived from an EMBL/GenBank/DDBJ whole genome shotgun (WGS) entry which is preliminary data.</text>
</comment>
<dbReference type="Pfam" id="PF10707">
    <property type="entry name" value="YrbL-PhoP_reg"/>
    <property type="match status" value="1"/>
</dbReference>
<evidence type="ECO:0008006" key="3">
    <source>
        <dbReference type="Google" id="ProtNLM"/>
    </source>
</evidence>
<dbReference type="InterPro" id="IPR019647">
    <property type="entry name" value="PhoP_reg_network_YrbL"/>
</dbReference>
<dbReference type="EMBL" id="JAUSUK010000001">
    <property type="protein sequence ID" value="MDQ0325386.1"/>
    <property type="molecule type" value="Genomic_DNA"/>
</dbReference>
<keyword evidence="2" id="KW-1185">Reference proteome</keyword>
<dbReference type="Proteomes" id="UP001230253">
    <property type="component" value="Unassembled WGS sequence"/>
</dbReference>
<protein>
    <recommendedName>
        <fullName evidence="3">PhoP regulatory network protein YrbL</fullName>
    </recommendedName>
</protein>
<evidence type="ECO:0000313" key="1">
    <source>
        <dbReference type="EMBL" id="MDQ0325386.1"/>
    </source>
</evidence>
<name>A0ABU0C656_9BRAD</name>
<sequence length="231" mass="26269">MHARADRRSVAAAVDLSRAIPFARGGRRLCFVDPARKDRGIKVRRPDYTLADQRRAKSAWKRLRPLVRFDDNRQDEHILRRLGQRRGEVAFAHVARQFGFVSTSLGLGLSVELIRDGDGEISRTLESYLTIHGYSPECQAAVEVFCEHLATYRVPTRKIMLCNVLVQEDVDGQIRRLVLIDDFGTTNYCPFFLRTDTSQQRKVLRKVDDFVARIHGFVAGEVTPSAVSLLD</sequence>
<gene>
    <name evidence="1" type="ORF">J2R99_001235</name>
</gene>